<evidence type="ECO:0000256" key="1">
    <source>
        <dbReference type="ARBA" id="ARBA00023015"/>
    </source>
</evidence>
<dbReference type="PROSITE" id="PS01124">
    <property type="entry name" value="HTH_ARAC_FAMILY_2"/>
    <property type="match status" value="1"/>
</dbReference>
<dbReference type="AlphaFoldDB" id="A0A2U8WG18"/>
<proteinExistence type="predicted"/>
<dbReference type="GO" id="GO:0003700">
    <property type="term" value="F:DNA-binding transcription factor activity"/>
    <property type="evidence" value="ECO:0007669"/>
    <property type="project" value="InterPro"/>
</dbReference>
<keyword evidence="2" id="KW-0238">DNA-binding</keyword>
<keyword evidence="3" id="KW-0804">Transcription</keyword>
<evidence type="ECO:0000313" key="5">
    <source>
        <dbReference type="EMBL" id="AWN44471.1"/>
    </source>
</evidence>
<dbReference type="OrthoDB" id="9802263at2"/>
<dbReference type="Pfam" id="PF12833">
    <property type="entry name" value="HTH_18"/>
    <property type="match status" value="1"/>
</dbReference>
<dbReference type="SMART" id="SM00342">
    <property type="entry name" value="HTH_ARAC"/>
    <property type="match status" value="1"/>
</dbReference>
<dbReference type="Pfam" id="PF12852">
    <property type="entry name" value="Cupin_6"/>
    <property type="match status" value="1"/>
</dbReference>
<evidence type="ECO:0000256" key="3">
    <source>
        <dbReference type="ARBA" id="ARBA00023163"/>
    </source>
</evidence>
<evidence type="ECO:0000259" key="4">
    <source>
        <dbReference type="PROSITE" id="PS01124"/>
    </source>
</evidence>
<feature type="domain" description="HTH araC/xylS-type" evidence="4">
    <location>
        <begin position="199"/>
        <end position="297"/>
    </location>
</feature>
<dbReference type="KEGG" id="mets:DK389_09875"/>
<accession>A0A2U8WG18</accession>
<dbReference type="InterPro" id="IPR009057">
    <property type="entry name" value="Homeodomain-like_sf"/>
</dbReference>
<dbReference type="SUPFAM" id="SSF46689">
    <property type="entry name" value="Homeodomain-like"/>
    <property type="match status" value="2"/>
</dbReference>
<organism evidence="5 6">
    <name type="scientific">Methylobacterium durans</name>
    <dbReference type="NCBI Taxonomy" id="2202825"/>
    <lineage>
        <taxon>Bacteria</taxon>
        <taxon>Pseudomonadati</taxon>
        <taxon>Pseudomonadota</taxon>
        <taxon>Alphaproteobacteria</taxon>
        <taxon>Hyphomicrobiales</taxon>
        <taxon>Methylobacteriaceae</taxon>
        <taxon>Methylobacterium</taxon>
    </lineage>
</organism>
<dbReference type="InterPro" id="IPR032783">
    <property type="entry name" value="AraC_lig"/>
</dbReference>
<reference evidence="6" key="1">
    <citation type="submission" date="2018-05" db="EMBL/GenBank/DDBJ databases">
        <title>Complete Genome Sequence of Methylobacterium sp. 17SD2-17.</title>
        <authorList>
            <person name="Srinivasan S."/>
        </authorList>
    </citation>
    <scope>NUCLEOTIDE SEQUENCE [LARGE SCALE GENOMIC DNA]</scope>
    <source>
        <strain evidence="6">17SD2-17</strain>
    </source>
</reference>
<name>A0A2U8WG18_9HYPH</name>
<dbReference type="Gene3D" id="1.10.10.60">
    <property type="entry name" value="Homeodomain-like"/>
    <property type="match status" value="1"/>
</dbReference>
<dbReference type="InterPro" id="IPR018060">
    <property type="entry name" value="HTH_AraC"/>
</dbReference>
<dbReference type="PANTHER" id="PTHR46796:SF7">
    <property type="entry name" value="ARAC FAMILY TRANSCRIPTIONAL REGULATOR"/>
    <property type="match status" value="1"/>
</dbReference>
<protein>
    <submittedName>
        <fullName evidence="5">AraC family transcriptional regulator</fullName>
    </submittedName>
</protein>
<dbReference type="Proteomes" id="UP000245926">
    <property type="component" value="Chromosome"/>
</dbReference>
<evidence type="ECO:0000313" key="6">
    <source>
        <dbReference type="Proteomes" id="UP000245926"/>
    </source>
</evidence>
<dbReference type="PANTHER" id="PTHR46796">
    <property type="entry name" value="HTH-TYPE TRANSCRIPTIONAL ACTIVATOR RHAS-RELATED"/>
    <property type="match status" value="1"/>
</dbReference>
<dbReference type="InterPro" id="IPR050204">
    <property type="entry name" value="AraC_XylS_family_regulators"/>
</dbReference>
<gene>
    <name evidence="5" type="ORF">DK389_09875</name>
</gene>
<sequence>MLRVRPELQDLCWFRGPWRSVHAREAAGWAPFHIVTKGTCVIDIATWRSVTLSAGDVVVLPHADAHALGDGSEAVGAPPVRIGAHGGVRLKTNRIAADDSGEPETEVICGRLHFGPGIGSLATALLPPAIVMRTDGQTATRTRALILAIRDELGEARVGSMPIATDLASALLMMVLRAHLENDRTGSRLLRLLSEAATARVLSALLREPGRAWTLDGMAAEAHVSRATLVRAFRRAAGLAPLTFLTDLRLGLAHHRLATSDTALGRIAVEAGYESPSAFSRAFLRRFGLRPGEIRRDARPQADRR</sequence>
<keyword evidence="6" id="KW-1185">Reference proteome</keyword>
<keyword evidence="1" id="KW-0805">Transcription regulation</keyword>
<dbReference type="EMBL" id="CP029550">
    <property type="protein sequence ID" value="AWN44471.1"/>
    <property type="molecule type" value="Genomic_DNA"/>
</dbReference>
<evidence type="ECO:0000256" key="2">
    <source>
        <dbReference type="ARBA" id="ARBA00023125"/>
    </source>
</evidence>
<dbReference type="GO" id="GO:0043565">
    <property type="term" value="F:sequence-specific DNA binding"/>
    <property type="evidence" value="ECO:0007669"/>
    <property type="project" value="InterPro"/>
</dbReference>